<organism evidence="1">
    <name type="scientific">marine sediment metagenome</name>
    <dbReference type="NCBI Taxonomy" id="412755"/>
    <lineage>
        <taxon>unclassified sequences</taxon>
        <taxon>metagenomes</taxon>
        <taxon>ecological metagenomes</taxon>
    </lineage>
</organism>
<comment type="caution">
    <text evidence="1">The sequence shown here is derived from an EMBL/GenBank/DDBJ whole genome shotgun (WGS) entry which is preliminary data.</text>
</comment>
<dbReference type="Gene3D" id="3.30.420.10">
    <property type="entry name" value="Ribonuclease H-like superfamily/Ribonuclease H"/>
    <property type="match status" value="1"/>
</dbReference>
<dbReference type="GO" id="GO:0003676">
    <property type="term" value="F:nucleic acid binding"/>
    <property type="evidence" value="ECO:0007669"/>
    <property type="project" value="InterPro"/>
</dbReference>
<accession>A0A0F9UP09</accession>
<dbReference type="InterPro" id="IPR036397">
    <property type="entry name" value="RNaseH_sf"/>
</dbReference>
<reference evidence="1" key="1">
    <citation type="journal article" date="2015" name="Nature">
        <title>Complex archaea that bridge the gap between prokaryotes and eukaryotes.</title>
        <authorList>
            <person name="Spang A."/>
            <person name="Saw J.H."/>
            <person name="Jorgensen S.L."/>
            <person name="Zaremba-Niedzwiedzka K."/>
            <person name="Martijn J."/>
            <person name="Lind A.E."/>
            <person name="van Eijk R."/>
            <person name="Schleper C."/>
            <person name="Guy L."/>
            <person name="Ettema T.J."/>
        </authorList>
    </citation>
    <scope>NUCLEOTIDE SEQUENCE</scope>
</reference>
<dbReference type="EMBL" id="LAZR01000606">
    <property type="protein sequence ID" value="KKN62941.1"/>
    <property type="molecule type" value="Genomic_DNA"/>
</dbReference>
<dbReference type="AlphaFoldDB" id="A0A0F9UP09"/>
<gene>
    <name evidence="1" type="ORF">LCGC14_0506510</name>
</gene>
<proteinExistence type="predicted"/>
<sequence>MIVTGIDPGKQGGIAFMDEGKNCLAYPLPQVNGKVDVGKLQELILEYYHSWLSKHHSWLSKHHSWLSKHFTFEYKAFIEIQQVRGGQKGQFGIAENYGRITAILDLLSIQIEEVRPVEWKGMLPPREEGETDKDVSIQYCLDLEYKLPTLKPKGKKLHDGIADAICIALYGWEQIESPE</sequence>
<name>A0A0F9UP09_9ZZZZ</name>
<dbReference type="CDD" id="cd22992">
    <property type="entry name" value="MOC1"/>
    <property type="match status" value="1"/>
</dbReference>
<protein>
    <submittedName>
        <fullName evidence="1">Uncharacterized protein</fullName>
    </submittedName>
</protein>
<evidence type="ECO:0000313" key="1">
    <source>
        <dbReference type="EMBL" id="KKN62941.1"/>
    </source>
</evidence>